<keyword evidence="1" id="KW-0436">Ligase</keyword>
<gene>
    <name evidence="4" type="ORF">ACCI51_02665</name>
</gene>
<proteinExistence type="predicted"/>
<evidence type="ECO:0000256" key="1">
    <source>
        <dbReference type="ARBA" id="ARBA00022598"/>
    </source>
</evidence>
<dbReference type="Proteomes" id="UP001569414">
    <property type="component" value="Unassembled WGS sequence"/>
</dbReference>
<protein>
    <submittedName>
        <fullName evidence="4">AMP-binding protein</fullName>
    </submittedName>
</protein>
<dbReference type="PANTHER" id="PTHR43767:SF8">
    <property type="entry name" value="LONG-CHAIN-FATTY-ACID--COA LIGASE"/>
    <property type="match status" value="1"/>
</dbReference>
<accession>A0ABV4NKP5</accession>
<dbReference type="Gene3D" id="3.30.300.30">
    <property type="match status" value="1"/>
</dbReference>
<reference evidence="4 5" key="1">
    <citation type="submission" date="2024-08" db="EMBL/GenBank/DDBJ databases">
        <authorList>
            <person name="Ishaq N."/>
        </authorList>
    </citation>
    <scope>NUCLEOTIDE SEQUENCE [LARGE SCALE GENOMIC DNA]</scope>
    <source>
        <strain evidence="4 5">JCM 30400</strain>
    </source>
</reference>
<dbReference type="InterPro" id="IPR045851">
    <property type="entry name" value="AMP-bd_C_sf"/>
</dbReference>
<dbReference type="InterPro" id="IPR029069">
    <property type="entry name" value="HotDog_dom_sf"/>
</dbReference>
<evidence type="ECO:0000259" key="3">
    <source>
        <dbReference type="Pfam" id="PF22818"/>
    </source>
</evidence>
<dbReference type="Gene3D" id="3.10.129.10">
    <property type="entry name" value="Hotdog Thioesterase"/>
    <property type="match status" value="1"/>
</dbReference>
<dbReference type="InterPro" id="IPR050237">
    <property type="entry name" value="ATP-dep_AMP-bd_enzyme"/>
</dbReference>
<dbReference type="PANTHER" id="PTHR43767">
    <property type="entry name" value="LONG-CHAIN-FATTY-ACID--COA LIGASE"/>
    <property type="match status" value="1"/>
</dbReference>
<dbReference type="SUPFAM" id="SSF54637">
    <property type="entry name" value="Thioesterase/thiol ester dehydrase-isomerase"/>
    <property type="match status" value="1"/>
</dbReference>
<dbReference type="RefSeq" id="WP_371842500.1">
    <property type="nucleotide sequence ID" value="NZ_JBGMEL010000002.1"/>
</dbReference>
<dbReference type="InterPro" id="IPR000873">
    <property type="entry name" value="AMP-dep_synth/lig_dom"/>
</dbReference>
<dbReference type="InterPro" id="IPR054545">
    <property type="entry name" value="ApeI-like"/>
</dbReference>
<evidence type="ECO:0000313" key="4">
    <source>
        <dbReference type="EMBL" id="MFA0789431.1"/>
    </source>
</evidence>
<dbReference type="EMBL" id="JBGMEL010000002">
    <property type="protein sequence ID" value="MFA0789431.1"/>
    <property type="molecule type" value="Genomic_DNA"/>
</dbReference>
<dbReference type="Pfam" id="PF22818">
    <property type="entry name" value="ApeI-like"/>
    <property type="match status" value="1"/>
</dbReference>
<sequence>MNEVQFEQLFGYQSDQAIVSHTDRGKISFVQFKYELAFVANELKKTIVKTGVTKVALFCEDSYEFSLLFFAALSCTQSVVIPANNKRFTQQSFGKETLLLGDWANKSAFSVDIPGEYEEDILPPDYFTAEIQLFTSGTSGEPQIIVKTLQQLLNEIITHDKKWPSRIANITILATVSHQHIYGLLFKLLWPVVSGWPFVSKTYVDIVGLLKDASKWSPSVWIASPAQLSRRISSWPWELGKSLTRIFSSGGPLQESDAKAIYDLCGVEPIEVYGSTETGGIAWRNQLRGKQWNPLEGVKVTEARGGLLQVFSPWLPRGFICQDRVKIYEDGSFDLQGRADRIVKLEEKRISLTQIESLLMKDSYIVTAHALTVERKRKAIAIVATLTESGNKILENKGKSFLVRQLRESLSRDLDGVALPRFWRFVNEIPTNTQGKITRDLLMQLFDVMPAAMAPQIISSEFIDSNGKVEFTVNSDLPCLTGHFDASPVVPGVVQLDWAMHFGRPLLKAGSAFSHMEVIKFKQLMMPGDSVILALEFNQEKNRLTYSFRSVNDSGIEYSSGRLCFGHV</sequence>
<feature type="domain" description="ApeI dehydratase-like" evidence="3">
    <location>
        <begin position="467"/>
        <end position="553"/>
    </location>
</feature>
<evidence type="ECO:0000259" key="2">
    <source>
        <dbReference type="Pfam" id="PF00501"/>
    </source>
</evidence>
<dbReference type="Pfam" id="PF00501">
    <property type="entry name" value="AMP-binding"/>
    <property type="match status" value="1"/>
</dbReference>
<dbReference type="SUPFAM" id="SSF56801">
    <property type="entry name" value="Acetyl-CoA synthetase-like"/>
    <property type="match status" value="1"/>
</dbReference>
<dbReference type="Gene3D" id="3.40.50.12780">
    <property type="entry name" value="N-terminal domain of ligase-like"/>
    <property type="match status" value="1"/>
</dbReference>
<dbReference type="InterPro" id="IPR042099">
    <property type="entry name" value="ANL_N_sf"/>
</dbReference>
<keyword evidence="5" id="KW-1185">Reference proteome</keyword>
<evidence type="ECO:0000313" key="5">
    <source>
        <dbReference type="Proteomes" id="UP001569414"/>
    </source>
</evidence>
<feature type="domain" description="AMP-dependent synthetase/ligase" evidence="2">
    <location>
        <begin position="133"/>
        <end position="284"/>
    </location>
</feature>
<comment type="caution">
    <text evidence="4">The sequence shown here is derived from an EMBL/GenBank/DDBJ whole genome shotgun (WGS) entry which is preliminary data.</text>
</comment>
<organism evidence="4 5">
    <name type="scientific">Microbulbifer echini</name>
    <dbReference type="NCBI Taxonomy" id="1529067"/>
    <lineage>
        <taxon>Bacteria</taxon>
        <taxon>Pseudomonadati</taxon>
        <taxon>Pseudomonadota</taxon>
        <taxon>Gammaproteobacteria</taxon>
        <taxon>Cellvibrionales</taxon>
        <taxon>Microbulbiferaceae</taxon>
        <taxon>Microbulbifer</taxon>
    </lineage>
</organism>
<name>A0ABV4NKP5_9GAMM</name>